<accession>A0A3M7Q0H3</accession>
<evidence type="ECO:0000313" key="1">
    <source>
        <dbReference type="EMBL" id="RNA04495.1"/>
    </source>
</evidence>
<dbReference type="Proteomes" id="UP000276133">
    <property type="component" value="Unassembled WGS sequence"/>
</dbReference>
<protein>
    <submittedName>
        <fullName evidence="1">Uncharacterized protein</fullName>
    </submittedName>
</protein>
<comment type="caution">
    <text evidence="1">The sequence shown here is derived from an EMBL/GenBank/DDBJ whole genome shotgun (WGS) entry which is preliminary data.</text>
</comment>
<keyword evidence="2" id="KW-1185">Reference proteome</keyword>
<dbReference type="EMBL" id="REGN01008086">
    <property type="protein sequence ID" value="RNA04495.1"/>
    <property type="molecule type" value="Genomic_DNA"/>
</dbReference>
<proteinExistence type="predicted"/>
<name>A0A3M7Q0H3_BRAPC</name>
<reference evidence="1 2" key="1">
    <citation type="journal article" date="2018" name="Sci. Rep.">
        <title>Genomic signatures of local adaptation to the degree of environmental predictability in rotifers.</title>
        <authorList>
            <person name="Franch-Gras L."/>
            <person name="Hahn C."/>
            <person name="Garcia-Roger E.M."/>
            <person name="Carmona M.J."/>
            <person name="Serra M."/>
            <person name="Gomez A."/>
        </authorList>
    </citation>
    <scope>NUCLEOTIDE SEQUENCE [LARGE SCALE GENOMIC DNA]</scope>
    <source>
        <strain evidence="1">HYR1</strain>
    </source>
</reference>
<gene>
    <name evidence="1" type="ORF">BpHYR1_006113</name>
</gene>
<dbReference type="AlphaFoldDB" id="A0A3M7Q0H3"/>
<evidence type="ECO:0000313" key="2">
    <source>
        <dbReference type="Proteomes" id="UP000276133"/>
    </source>
</evidence>
<organism evidence="1 2">
    <name type="scientific">Brachionus plicatilis</name>
    <name type="common">Marine rotifer</name>
    <name type="synonym">Brachionus muelleri</name>
    <dbReference type="NCBI Taxonomy" id="10195"/>
    <lineage>
        <taxon>Eukaryota</taxon>
        <taxon>Metazoa</taxon>
        <taxon>Spiralia</taxon>
        <taxon>Gnathifera</taxon>
        <taxon>Rotifera</taxon>
        <taxon>Eurotatoria</taxon>
        <taxon>Monogononta</taxon>
        <taxon>Pseudotrocha</taxon>
        <taxon>Ploima</taxon>
        <taxon>Brachionidae</taxon>
        <taxon>Brachionus</taxon>
    </lineage>
</organism>
<sequence length="266" mass="30673">MVHLILEQFLSSDFLNYKIIKSQTQMLGGGQAWPVRTRPNLKRPATLVVKKNQRKYFSLIWFDRKFRHPSLIWPANSAVQIFDRQKAALKTLKKKLCLKMIFRHLEVDNQFKISFQFEDALHVIVYFEIFNYKIFKQNNIKFQINADFSEILLENTSKTILLLDFDLGFTLRVVNTSFTKIFELELSLSIISLILDILFSNGFSCSSLDSMSESCFTLTRLSLTCGVDLVALDEPESIIFDTSNSAISFSLSLLALNRLRLAIDSD</sequence>